<dbReference type="PANTHER" id="PTHR28523:SF1">
    <property type="entry name" value="CYTOCHROME C OXIDASE ASSEMBLY FACTOR 1"/>
    <property type="match status" value="1"/>
</dbReference>
<name>A0A4P9W953_9FUNG</name>
<dbReference type="InterPro" id="IPR014807">
    <property type="entry name" value="Coa1"/>
</dbReference>
<dbReference type="InterPro" id="IPR042432">
    <property type="entry name" value="Coa1_fungi"/>
</dbReference>
<dbReference type="OrthoDB" id="2100652at2759"/>
<accession>A0A4P9W953</accession>
<evidence type="ECO:0000313" key="2">
    <source>
        <dbReference type="Proteomes" id="UP000269721"/>
    </source>
</evidence>
<protein>
    <submittedName>
        <fullName evidence="1">Cytochrome oxidase assembly protein 1</fullName>
    </submittedName>
</protein>
<reference evidence="2" key="1">
    <citation type="journal article" date="2018" name="Nat. Microbiol.">
        <title>Leveraging single-cell genomics to expand the fungal tree of life.</title>
        <authorList>
            <person name="Ahrendt S.R."/>
            <person name="Quandt C.A."/>
            <person name="Ciobanu D."/>
            <person name="Clum A."/>
            <person name="Salamov A."/>
            <person name="Andreopoulos B."/>
            <person name="Cheng J.F."/>
            <person name="Woyke T."/>
            <person name="Pelin A."/>
            <person name="Henrissat B."/>
            <person name="Reynolds N.K."/>
            <person name="Benny G.L."/>
            <person name="Smith M.E."/>
            <person name="James T.Y."/>
            <person name="Grigoriev I.V."/>
        </authorList>
    </citation>
    <scope>NUCLEOTIDE SEQUENCE [LARGE SCALE GENOMIC DNA]</scope>
</reference>
<dbReference type="EMBL" id="KZ997960">
    <property type="protein sequence ID" value="RKO86726.1"/>
    <property type="molecule type" value="Genomic_DNA"/>
</dbReference>
<evidence type="ECO:0000313" key="1">
    <source>
        <dbReference type="EMBL" id="RKO86726.1"/>
    </source>
</evidence>
<dbReference type="Pfam" id="PF08695">
    <property type="entry name" value="Coa1"/>
    <property type="match status" value="1"/>
</dbReference>
<dbReference type="AlphaFoldDB" id="A0A4P9W953"/>
<gene>
    <name evidence="1" type="ORF">BDK51DRAFT_16062</name>
</gene>
<dbReference type="PANTHER" id="PTHR28523">
    <property type="entry name" value="CYTOCHROME C OXIDASE ASSEMBLY FACTOR 1"/>
    <property type="match status" value="1"/>
</dbReference>
<proteinExistence type="predicted"/>
<sequence length="107" mass="11702">FWVTTVTGGVNSQKSHSAIFKALIFHLRHNPAAGEILGSNIAYDPSRHDAVEGTVNMMKGRADIQFRVGGDRGDGIITFRGRRAGDDWISDVFTLAKGDKTISLRDD</sequence>
<keyword evidence="2" id="KW-1185">Reference proteome</keyword>
<dbReference type="GO" id="GO:0033617">
    <property type="term" value="P:mitochondrial respiratory chain complex IV assembly"/>
    <property type="evidence" value="ECO:0007669"/>
    <property type="project" value="InterPro"/>
</dbReference>
<dbReference type="Proteomes" id="UP000269721">
    <property type="component" value="Unassembled WGS sequence"/>
</dbReference>
<dbReference type="GO" id="GO:0005743">
    <property type="term" value="C:mitochondrial inner membrane"/>
    <property type="evidence" value="ECO:0007669"/>
    <property type="project" value="TreeGrafter"/>
</dbReference>
<feature type="non-terminal residue" evidence="1">
    <location>
        <position position="1"/>
    </location>
</feature>
<organism evidence="1 2">
    <name type="scientific">Blyttiomyces helicus</name>
    <dbReference type="NCBI Taxonomy" id="388810"/>
    <lineage>
        <taxon>Eukaryota</taxon>
        <taxon>Fungi</taxon>
        <taxon>Fungi incertae sedis</taxon>
        <taxon>Chytridiomycota</taxon>
        <taxon>Chytridiomycota incertae sedis</taxon>
        <taxon>Chytridiomycetes</taxon>
        <taxon>Chytridiomycetes incertae sedis</taxon>
        <taxon>Blyttiomyces</taxon>
    </lineage>
</organism>